<comment type="catalytic activity">
    <reaction evidence="1">
        <text>Random endo-hydrolysis of N-acetyl-beta-D-glucosaminide (1-&gt;4)-beta-linkages in chitin and chitodextrins.</text>
        <dbReference type="EC" id="3.2.1.14"/>
    </reaction>
</comment>
<feature type="disulfide bond" evidence="8">
    <location>
        <begin position="109"/>
        <end position="123"/>
    </location>
</feature>
<feature type="compositionally biased region" description="Polar residues" evidence="10">
    <location>
        <begin position="763"/>
        <end position="775"/>
    </location>
</feature>
<keyword evidence="2 8" id="KW-0147">Chitin-binding</keyword>
<keyword evidence="8" id="KW-1015">Disulfide bond</keyword>
<evidence type="ECO:0008006" key="16">
    <source>
        <dbReference type="Google" id="ProtNLM"/>
    </source>
</evidence>
<dbReference type="CDD" id="cd00035">
    <property type="entry name" value="ChtBD1"/>
    <property type="match status" value="1"/>
</dbReference>
<evidence type="ECO:0000256" key="5">
    <source>
        <dbReference type="ARBA" id="ARBA00023277"/>
    </source>
</evidence>
<dbReference type="InterPro" id="IPR001579">
    <property type="entry name" value="Glyco_hydro_18_chit_AS"/>
</dbReference>
<evidence type="ECO:0000256" key="2">
    <source>
        <dbReference type="ARBA" id="ARBA00022669"/>
    </source>
</evidence>
<reference evidence="14" key="1">
    <citation type="submission" date="2023-03" db="EMBL/GenBank/DDBJ databases">
        <title>Massive genome expansion in bonnet fungi (Mycena s.s.) driven by repeated elements and novel gene families across ecological guilds.</title>
        <authorList>
            <consortium name="Lawrence Berkeley National Laboratory"/>
            <person name="Harder C.B."/>
            <person name="Miyauchi S."/>
            <person name="Viragh M."/>
            <person name="Kuo A."/>
            <person name="Thoen E."/>
            <person name="Andreopoulos B."/>
            <person name="Lu D."/>
            <person name="Skrede I."/>
            <person name="Drula E."/>
            <person name="Henrissat B."/>
            <person name="Morin E."/>
            <person name="Kohler A."/>
            <person name="Barry K."/>
            <person name="LaButti K."/>
            <person name="Morin E."/>
            <person name="Salamov A."/>
            <person name="Lipzen A."/>
            <person name="Mereny Z."/>
            <person name="Hegedus B."/>
            <person name="Baldrian P."/>
            <person name="Stursova M."/>
            <person name="Weitz H."/>
            <person name="Taylor A."/>
            <person name="Grigoriev I.V."/>
            <person name="Nagy L.G."/>
            <person name="Martin F."/>
            <person name="Kauserud H."/>
        </authorList>
    </citation>
    <scope>NUCLEOTIDE SEQUENCE</scope>
    <source>
        <strain evidence="14">CBHHK067</strain>
    </source>
</reference>
<dbReference type="Gene3D" id="3.20.20.80">
    <property type="entry name" value="Glycosidases"/>
    <property type="match status" value="1"/>
</dbReference>
<evidence type="ECO:0000256" key="7">
    <source>
        <dbReference type="ARBA" id="ARBA00023326"/>
    </source>
</evidence>
<protein>
    <recommendedName>
        <fullName evidence="16">Chitinase</fullName>
    </recommendedName>
</protein>
<name>A0AAD7G8Z2_MYCRO</name>
<dbReference type="PANTHER" id="PTHR11177:SF333">
    <property type="entry name" value="CHITINASE"/>
    <property type="match status" value="1"/>
</dbReference>
<feature type="domain" description="GH18" evidence="13">
    <location>
        <begin position="148"/>
        <end position="508"/>
    </location>
</feature>
<feature type="disulfide bond" evidence="8">
    <location>
        <begin position="104"/>
        <end position="116"/>
    </location>
</feature>
<dbReference type="GO" id="GO:0006032">
    <property type="term" value="P:chitin catabolic process"/>
    <property type="evidence" value="ECO:0007669"/>
    <property type="project" value="UniProtKB-KW"/>
</dbReference>
<evidence type="ECO:0000259" key="12">
    <source>
        <dbReference type="PROSITE" id="PS50941"/>
    </source>
</evidence>
<dbReference type="Pfam" id="PF00187">
    <property type="entry name" value="Chitin_bind_1"/>
    <property type="match status" value="1"/>
</dbReference>
<evidence type="ECO:0000313" key="15">
    <source>
        <dbReference type="Proteomes" id="UP001221757"/>
    </source>
</evidence>
<comment type="caution">
    <text evidence="8">Lacks conserved residue(s) required for the propagation of feature annotation.</text>
</comment>
<evidence type="ECO:0000256" key="9">
    <source>
        <dbReference type="RuleBase" id="RU000489"/>
    </source>
</evidence>
<dbReference type="PANTHER" id="PTHR11177">
    <property type="entry name" value="CHITINASE"/>
    <property type="match status" value="1"/>
</dbReference>
<dbReference type="SUPFAM" id="SSF54556">
    <property type="entry name" value="Chitinase insertion domain"/>
    <property type="match status" value="1"/>
</dbReference>
<keyword evidence="4" id="KW-0146">Chitin degradation</keyword>
<proteinExistence type="predicted"/>
<feature type="signal peptide" evidence="11">
    <location>
        <begin position="1"/>
        <end position="37"/>
    </location>
</feature>
<keyword evidence="7" id="KW-0624">Polysaccharide degradation</keyword>
<keyword evidence="15" id="KW-1185">Reference proteome</keyword>
<dbReference type="EMBL" id="JARKIE010000195">
    <property type="protein sequence ID" value="KAJ7668262.1"/>
    <property type="molecule type" value="Genomic_DNA"/>
</dbReference>
<dbReference type="InterPro" id="IPR050314">
    <property type="entry name" value="Glycosyl_Hydrlase_18"/>
</dbReference>
<dbReference type="PROSITE" id="PS51910">
    <property type="entry name" value="GH18_2"/>
    <property type="match status" value="1"/>
</dbReference>
<dbReference type="InterPro" id="IPR001223">
    <property type="entry name" value="Glyco_hydro18_cat"/>
</dbReference>
<feature type="region of interest" description="Disordered" evidence="10">
    <location>
        <begin position="756"/>
        <end position="781"/>
    </location>
</feature>
<keyword evidence="3 9" id="KW-0378">Hydrolase</keyword>
<dbReference type="Gene3D" id="3.10.50.10">
    <property type="match status" value="1"/>
</dbReference>
<dbReference type="GO" id="GO:0008843">
    <property type="term" value="F:endochitinase activity"/>
    <property type="evidence" value="ECO:0007669"/>
    <property type="project" value="UniProtKB-EC"/>
</dbReference>
<dbReference type="SUPFAM" id="SSF57016">
    <property type="entry name" value="Plant lectins/antimicrobial peptides"/>
    <property type="match status" value="1"/>
</dbReference>
<feature type="disulfide bond" evidence="8">
    <location>
        <begin position="127"/>
        <end position="131"/>
    </location>
</feature>
<evidence type="ECO:0000256" key="8">
    <source>
        <dbReference type="PROSITE-ProRule" id="PRU00261"/>
    </source>
</evidence>
<dbReference type="SMART" id="SM00270">
    <property type="entry name" value="ChtBD1"/>
    <property type="match status" value="2"/>
</dbReference>
<dbReference type="Gene3D" id="3.30.60.10">
    <property type="entry name" value="Endochitinase-like"/>
    <property type="match status" value="1"/>
</dbReference>
<dbReference type="InterPro" id="IPR001002">
    <property type="entry name" value="Chitin-bd_1"/>
</dbReference>
<dbReference type="InterPro" id="IPR029070">
    <property type="entry name" value="Chitinase_insertion_sf"/>
</dbReference>
<dbReference type="GO" id="GO:0008061">
    <property type="term" value="F:chitin binding"/>
    <property type="evidence" value="ECO:0007669"/>
    <property type="project" value="UniProtKB-UniRule"/>
</dbReference>
<evidence type="ECO:0000256" key="1">
    <source>
        <dbReference type="ARBA" id="ARBA00000822"/>
    </source>
</evidence>
<dbReference type="SUPFAM" id="SSF51445">
    <property type="entry name" value="(Trans)glycosidases"/>
    <property type="match status" value="1"/>
</dbReference>
<keyword evidence="11" id="KW-0732">Signal</keyword>
<sequence length="1657" mass="179939">MYVKAFSFSFPSLSLVGQLRMRALILLFIAILPLVRSQNQPTNATSLPVGSCTPDIPCSNGACCNGGSGFCGFGSAFCGSDVCTSNCDAQAECGKDAPPQNLTCPLNVCCSQFGFCGTTEDFCGTGCQSGCEGPSIPSCGTNQETALTRRIGYYEAWAPSRPCMAYSPEKISAETLTHINFAFALISSSFNVVEMVSGDSDLWKRTTALKSRNPTLKVYLSIGGWTFNDPPTSQIFSNMVGSDANTQTFISSLLRVFEAYGFDGLDVDWEYPAAYDRGGSPPDTKNYVTFMETVKKAFSGPGYGLTFTAPSSYWYLQHFDLPGLLQHADWVNVMTYDLHGVWDGKDIYVGYVVAAHTNLTEIDEAFKLYWRVGVDPTQMVMGLGFYGRSFTLASSDCSSPGCTWTSGANAGPCSGQSGILMYSEIQSILKQEDDTGSTPSPVFDEDAAVKYVVWDTNQWVSYDDSESFAVKMNYANDHCIGGTMIWSVDQDDDSYTALNGLYPGINATGGGLTEKNDKCIITECNASSCGNGYNKMGTTPEDPLSPGERCNRLICCPSSNSPSSCTWRGGNTTPCNPTCNPGEQALTTQTCESGGTQAFCCSTDLQISDWCTSYDCTDPDSVTCQLSPPQQLLTTVVKGNLATDAVDFCQDVHKNCPPTCSKGQVKPFCCVTGVPFSDLTCQWHGSPPLCQDNACPLGQVLVTTDIQGDASKPCSGSGTRSYCCNFDGHNDEPIPFGDIFPDTVPEGSLSFQEEFDPDEGVQAGSTGDGTSSILPNDSEENDSAFGEVFIDSPNTASVSSLDLKTNWVITACHPTSDQPQSVPMYCSKDMSSSECSHVMIGGAEHTIVKMPQNCGRGPYARVASLTVHPNQDILSSYHQSKKPTDEPVYLLNFDYNFAAIPESNGPVYMRADVTDMPDYWDTVVESPPERKRWLQERGLEERWWGTFKNWLSKMTQVEKDTSVSRNFHWSDTWTIFHKEVSCPGPPQFEASIDVSLTGQASLNSRYGFYLQATVVPPAVQAAYLYFSADANAHGQFVLKGEASLQYDSSSIQFASFGFPGLYYPGLLTIGPSLVLNGYVTGELSVSGQFTTSIGYTFPTVNFNLGKTDPDSFSPAITPSDFKNGIQLSAGYNVELSGDLSVHIVPSIQLGLSVLGGAVIDAQAFVDVDLYAGVRINGSVSNTIAPQFCIGPYFGVKVDAGLTGNVLYWETGPLSVNFYTKEQELYGKCFSSVAETVTINDRSIDGRTIELLGGAIPEIPLSTDGPAYIEQRDSIQTKRVMPRSSESNHEKRGSVPLVPGFLNCPDVNDNIGANGTDDDPYSDLDTSFPLEDAMERRSLEDDFRDAFAVEDPSNFTISDHEILVKVSECPSVSFKALPYNNLALVYFDLQNPTSTTFDPTFSIHGAAAPGAKATTYGREHIYELQLISDFMSSLSTQTALWQPVNNNFCSWLTQEVINLGMVQNALHCLPYNARIITAQSTNPFMPWLESVANGVKASAIHGNSLASQSTWKKYTFTKMLSVMRSTAGLASYMNDPQVRESFISQSNCMKQEWNTWYTAYSQTTGVQVTGGINGIYTNFIRGVMSQFSNRLSSGLDSMISFWDNAIANINPNGPVPMVAINWGAAVTTTQASVTAVSVNLTPLENFILNNGVTWWSRL</sequence>
<dbReference type="Proteomes" id="UP001221757">
    <property type="component" value="Unassembled WGS sequence"/>
</dbReference>
<dbReference type="Pfam" id="PF00704">
    <property type="entry name" value="Glyco_hydro_18"/>
    <property type="match status" value="1"/>
</dbReference>
<evidence type="ECO:0000313" key="14">
    <source>
        <dbReference type="EMBL" id="KAJ7668262.1"/>
    </source>
</evidence>
<feature type="domain" description="Chitin-binding type-1" evidence="12">
    <location>
        <begin position="90"/>
        <end position="133"/>
    </location>
</feature>
<evidence type="ECO:0000256" key="10">
    <source>
        <dbReference type="SAM" id="MobiDB-lite"/>
    </source>
</evidence>
<dbReference type="PROSITE" id="PS01095">
    <property type="entry name" value="GH18_1"/>
    <property type="match status" value="1"/>
</dbReference>
<evidence type="ECO:0000256" key="3">
    <source>
        <dbReference type="ARBA" id="ARBA00022801"/>
    </source>
</evidence>
<dbReference type="InterPro" id="IPR011583">
    <property type="entry name" value="Chitinase_II/V-like_cat"/>
</dbReference>
<dbReference type="SMART" id="SM00636">
    <property type="entry name" value="Glyco_18"/>
    <property type="match status" value="1"/>
</dbReference>
<dbReference type="InterPro" id="IPR018371">
    <property type="entry name" value="Chitin-binding_1_CS"/>
</dbReference>
<organism evidence="14 15">
    <name type="scientific">Mycena rosella</name>
    <name type="common">Pink bonnet</name>
    <name type="synonym">Agaricus rosellus</name>
    <dbReference type="NCBI Taxonomy" id="1033263"/>
    <lineage>
        <taxon>Eukaryota</taxon>
        <taxon>Fungi</taxon>
        <taxon>Dikarya</taxon>
        <taxon>Basidiomycota</taxon>
        <taxon>Agaricomycotina</taxon>
        <taxon>Agaricomycetes</taxon>
        <taxon>Agaricomycetidae</taxon>
        <taxon>Agaricales</taxon>
        <taxon>Marasmiineae</taxon>
        <taxon>Mycenaceae</taxon>
        <taxon>Mycena</taxon>
    </lineage>
</organism>
<dbReference type="InterPro" id="IPR036861">
    <property type="entry name" value="Endochitinase-like_sf"/>
</dbReference>
<keyword evidence="5" id="KW-0119">Carbohydrate metabolism</keyword>
<dbReference type="PROSITE" id="PS00026">
    <property type="entry name" value="CHIT_BIND_I_1"/>
    <property type="match status" value="1"/>
</dbReference>
<gene>
    <name evidence="14" type="ORF">B0H17DRAFT_990153</name>
</gene>
<comment type="caution">
    <text evidence="14">The sequence shown here is derived from an EMBL/GenBank/DDBJ whole genome shotgun (WGS) entry which is preliminary data.</text>
</comment>
<evidence type="ECO:0000256" key="4">
    <source>
        <dbReference type="ARBA" id="ARBA00023024"/>
    </source>
</evidence>
<evidence type="ECO:0000256" key="6">
    <source>
        <dbReference type="ARBA" id="ARBA00023295"/>
    </source>
</evidence>
<dbReference type="PROSITE" id="PS50941">
    <property type="entry name" value="CHIT_BIND_I_2"/>
    <property type="match status" value="1"/>
</dbReference>
<feature type="chain" id="PRO_5041994674" description="Chitinase" evidence="11">
    <location>
        <begin position="38"/>
        <end position="1657"/>
    </location>
</feature>
<evidence type="ECO:0000256" key="11">
    <source>
        <dbReference type="SAM" id="SignalP"/>
    </source>
</evidence>
<keyword evidence="6 9" id="KW-0326">Glycosidase</keyword>
<accession>A0AAD7G8Z2</accession>
<dbReference type="InterPro" id="IPR017853">
    <property type="entry name" value="GH"/>
</dbReference>
<evidence type="ECO:0000259" key="13">
    <source>
        <dbReference type="PROSITE" id="PS51910"/>
    </source>
</evidence>
<dbReference type="GO" id="GO:0000272">
    <property type="term" value="P:polysaccharide catabolic process"/>
    <property type="evidence" value="ECO:0007669"/>
    <property type="project" value="UniProtKB-KW"/>
</dbReference>